<feature type="compositionally biased region" description="Basic and acidic residues" evidence="1">
    <location>
        <begin position="900"/>
        <end position="916"/>
    </location>
</feature>
<gene>
    <name evidence="2" type="ORF">FBUS_09100</name>
</gene>
<feature type="compositionally biased region" description="Polar residues" evidence="1">
    <location>
        <begin position="977"/>
        <end position="988"/>
    </location>
</feature>
<dbReference type="Proteomes" id="UP000728185">
    <property type="component" value="Unassembled WGS sequence"/>
</dbReference>
<feature type="region of interest" description="Disordered" evidence="1">
    <location>
        <begin position="1014"/>
        <end position="1114"/>
    </location>
</feature>
<feature type="region of interest" description="Disordered" evidence="1">
    <location>
        <begin position="1801"/>
        <end position="1843"/>
    </location>
</feature>
<evidence type="ECO:0000313" key="2">
    <source>
        <dbReference type="EMBL" id="KAA0189912.1"/>
    </source>
</evidence>
<feature type="region of interest" description="Disordered" evidence="1">
    <location>
        <begin position="130"/>
        <end position="157"/>
    </location>
</feature>
<dbReference type="OrthoDB" id="10595839at2759"/>
<organism evidence="2 3">
    <name type="scientific">Fasciolopsis buskii</name>
    <dbReference type="NCBI Taxonomy" id="27845"/>
    <lineage>
        <taxon>Eukaryota</taxon>
        <taxon>Metazoa</taxon>
        <taxon>Spiralia</taxon>
        <taxon>Lophotrochozoa</taxon>
        <taxon>Platyhelminthes</taxon>
        <taxon>Trematoda</taxon>
        <taxon>Digenea</taxon>
        <taxon>Plagiorchiida</taxon>
        <taxon>Echinostomata</taxon>
        <taxon>Echinostomatoidea</taxon>
        <taxon>Fasciolidae</taxon>
        <taxon>Fasciolopsis</taxon>
    </lineage>
</organism>
<feature type="region of interest" description="Disordered" evidence="1">
    <location>
        <begin position="857"/>
        <end position="876"/>
    </location>
</feature>
<proteinExistence type="predicted"/>
<sequence>MRPKITKTKDYTQKWVEYTINRRPISVQRVLANSDVRTILSRTGCSIDVQSSRTSKHLITRSTNNELAIIRVHVPDKLTLDVLNLELEKAFPAYRFRKQYRHQLPELVDQTNRLMNKFTEELARADQCTEEETSARHFRQNGDDIGSQKRSHISNSKSLKEMKPLPLTNYFFPGLNQHNVGQQSDVTNDPAVTVVTNFSTKCFDVYHEIVYESRPKPTNLDENGNWPSIMSRTHLDYRCPSVESWNTTALSKPESQSVKPDDINDETDYLHTQHFYRSIVYNEYQQPRGETSNLYETHPELTLEVNTAFDHRPSSHGQVGENGVSNVMVVSDYFDTPLIDNGSRNAPSFSNQFLPPGHSEQITLHPHSIQTDTGKTFGETGVLPSTPSRTVVHWEPTMITPPTGQSLVVSIARGPAVETNSSLENREQPSTLSLFLNENSEFTIHQCSVRITEFGYNEDRGVLDVQNSVFYNFEYPGPENADRETAMTMAIQGNEQPTYHTRPTVGYSLLQVENKQVNKTNKPDSEKRVISMVIRSSEFEKPNETVKNKDRFTPGEFGTKFHLDEMDGLELQVPEVADMGPNDNFQKIASGMNKELSLDYNKRNQTGFQASVSTKEAIAQREYSTKFGIGSRTNLTAIQNLARELNSQEGHTQQPKGTVQRTTALERQRQPLLRQSFRKLSSMGTSKSLIFSTSGRATILAESRERMSYQQENKIDEKITDEQDGVENYPDNSSICRSITGASGTKENENQGEPLIKLKIENLQMKNTKDSMKTESLTTKTIYISTKTRIEQKRNETQTKQYSPQRSTRIHIKQNAMLKVPEDLRLLPPIKQDQRQIPTKIPLQTIEMQKESTQTMLKTTDQKTTMEKQTEENQTKANKIEEIPEKYMLRKKRTIPMKTQTKDTPNRSEPDARENDLTNAIMTKTITSPLPTAISTVEQQTELTSAEVQDKRHVESGAKSDRSEEQRKAASQIRPDMQSTPTLESAKSGQIDGLAEPIELPVPTEMSTVEHKPELIGAEVQDKRHVESGAKSDRPEEQRKAASQIRPDMQSTPTLESAKSGQIDGLAEVSARQPSTVPSTAEHKPELIGAEVQDKRHVKSGAKSDRPEKQRKSGCQVCPDLLSPRLNELRKSGKLVGCSGLSCGLFDRVASFSNGVPDAQNLRPSPVFSPVEESSPVADVSVLSLPSVLVPLRLRSTSSPEPSSFSSPLPIEFHAATVEDQSCTTIGNLDVGTDFGQSDVLTEDPTSSLAQSSSVIEKRDIEKHLHDLLPLLKPTKDNDQISPAITPTHTPRISLRLIRDAGQSPILFGHENELSSRNSYRQRALDSELVTSTSPNSPILSVTVADTDVTMGVNPLSDIENTDRNYATIFSHQPASYVASVERRASDIRTTEPSKQTQRLGVSTAVPDAVMQKPLTPSTIHSQPSTDGRLMRGRHSIREQRQESLLHYSHGSGGNRDLDARRAELGAERAGHLSLLGPISKNSELHFPIPDSHSREHRFSLRSAGETLPLSDREISDQDVAGCATCQLSESKGSESGAHCTQRWPHLLTMPSTTLTLTDLSHTDKMNDVKTPVNSPPHATSLVPRETVAKSAESETVPMDEVNISTNPVDIRFPGPTKRPSFGQEKNVEDTNPKELSLAAANMFQPDKATLSRQPLFNLTRINNLGESADDQFSDLRDDVKQGIAHFLEQPSTKSAPATNVDYTKSSAWNKLTDVATVHADRQPSVYDSIYEPLHSVRENQKQIPHAASSITVPVHEHQVSSMTSNKIPHASMGLASHSLHPQSSVDPNSVNFDYMRKLPSVGLSEKPDSSKTVTVQPDDGTGPPAQQALSFNRPPPAENDPAIGHDISSHDNLLIRTAMYCSFLIGVSDQDTTISQMQFSTISKSPGIEKSRLPTKETAPSTIGIPCFVVMDALAEIADPMDVPDYQVAHMEQSPTSNLARPTSAETALHLIDQKGHVVLNGTYIPYKSDACWNQLGKRIIIVDKPRAFLSNSRPLSVLQTAPSIFGGRDLGFDYPPLRSLPINEQDQGGKRIPSIMDKMDTEGKTFPGQPNSVENRTLARYREDSHPTHQVPDFIPSHAGPAGASGVSPAEMQRQSTLGCFVASPHKCSCHRAAPITDNNMITFAIKRPTTLLGILQTEQQIHQPNLQPQTIINTSCHCCQSRLCCNTTSYTKCSRVCGCTNCVTYPVCYPPVSRSNICHSYCPCKCHPVPKKTCIYHSNRSNQVMTNTLGPGCSKLCNDQLNTLNRRTEDSCIRNRADESQSYWCRASRFRECNKLSDPWKGATNPVYRRCPCHSTQACHSLAKSTQSSSCPSGLGWRKSMLRENNYQSGFGNTNSASDTVDSTRMIPPISSSFSLPAVRGTSKSVKKYNKLVSSAYKSHPRRLTSKSTRRALEDAKVTRRIVKESSQAFCRKKAKEKQSDNF</sequence>
<feature type="region of interest" description="Disordered" evidence="1">
    <location>
        <begin position="894"/>
        <end position="916"/>
    </location>
</feature>
<protein>
    <submittedName>
        <fullName evidence="2">Uncharacterized protein</fullName>
    </submittedName>
</protein>
<comment type="caution">
    <text evidence="2">The sequence shown here is derived from an EMBL/GenBank/DDBJ whole genome shotgun (WGS) entry which is preliminary data.</text>
</comment>
<feature type="compositionally biased region" description="Polar residues" evidence="1">
    <location>
        <begin position="1049"/>
        <end position="1060"/>
    </location>
</feature>
<feature type="region of interest" description="Disordered" evidence="1">
    <location>
        <begin position="1606"/>
        <end position="1629"/>
    </location>
</feature>
<dbReference type="EMBL" id="LUCM01007449">
    <property type="protein sequence ID" value="KAA0189912.1"/>
    <property type="molecule type" value="Genomic_DNA"/>
</dbReference>
<feature type="compositionally biased region" description="Basic and acidic residues" evidence="1">
    <location>
        <begin position="860"/>
        <end position="876"/>
    </location>
</feature>
<evidence type="ECO:0000313" key="3">
    <source>
        <dbReference type="Proteomes" id="UP000728185"/>
    </source>
</evidence>
<accession>A0A8E0RPQ6</accession>
<name>A0A8E0RPQ6_9TREM</name>
<evidence type="ECO:0000256" key="1">
    <source>
        <dbReference type="SAM" id="MobiDB-lite"/>
    </source>
</evidence>
<keyword evidence="3" id="KW-1185">Reference proteome</keyword>
<feature type="region of interest" description="Disordered" evidence="1">
    <location>
        <begin position="939"/>
        <end position="992"/>
    </location>
</feature>
<feature type="compositionally biased region" description="Basic and acidic residues" evidence="1">
    <location>
        <begin position="948"/>
        <end position="968"/>
    </location>
</feature>
<feature type="compositionally biased region" description="Basic and acidic residues" evidence="1">
    <location>
        <begin position="1102"/>
        <end position="1111"/>
    </location>
</feature>
<reference evidence="2" key="1">
    <citation type="submission" date="2019-05" db="EMBL/GenBank/DDBJ databases">
        <title>Annotation for the trematode Fasciolopsis buski.</title>
        <authorList>
            <person name="Choi Y.-J."/>
        </authorList>
    </citation>
    <scope>NUCLEOTIDE SEQUENCE</scope>
    <source>
        <strain evidence="2">HT</strain>
        <tissue evidence="2">Whole worm</tissue>
    </source>
</reference>
<feature type="compositionally biased region" description="Basic and acidic residues" evidence="1">
    <location>
        <begin position="1014"/>
        <end position="1040"/>
    </location>
</feature>